<dbReference type="PROSITE" id="PS51700">
    <property type="entry name" value="SEPARIN"/>
    <property type="match status" value="1"/>
</dbReference>
<dbReference type="PANTHER" id="PTHR12792">
    <property type="entry name" value="EXTRA SPINDLE POLES 1-RELATED"/>
    <property type="match status" value="1"/>
</dbReference>
<sequence length="3031" mass="338906">MAQHPSESLLSSWKILKKGLKEDRLPEDGSVLQRFLYESIDFAASYKNIGDAEDRILKDWLVFLKHLMFKLGDLYPTWTVNGLKLGTVLVYFNHLTYHIVETRMSSLEHYKFMSAVMYYLICTYIVSGGDPEKPDLVPDVAHKTYSLICAAGQRVQKSTSDSHIILQRCYELYLMAAACLNLDQTNRIRNGIKTATDFLTTYGNWQSKQVNLKRDGDPDDTSFTAELLCSAVRIYTAQPRDMYSDTSLIYFMELFRLSKWQPVLIEKLFACGGNLFSYKIEKPLLSFSDTPSEALRAANFEESINAQFPVDCEAKDTVMSLLKLSQILALADVRGESSASSLEETLQEHSHFDETVRKIFSFLADTPKPVRSAVANAVSIVLKMFPQTDLARNVLMPGTLRLCYRLSSLAVRVMVRELLKVAGKSCEEAKLQNKVYDLAFACKIRLAYIQQFVTKVHSDKQEISDIATYLRPCLTALIHLVNQVNKKNLVDQDSSLYRQIYKCFECAVYNIGSIGRNLRRHEQHSNTIALLSHFWPITNAPCMIGHVTYHESLAISYRQSGQAEKSLDVIRESAALDRALLSDILIRNFVKIIEERPKFNIISFFKSLEDDGWKHSDVLGRVGKALLGAHQSATVFEHCQSLLKELCTHWYLTSTEKAMYTLLLAELVWTYDDKSDEMTLERCTGRAFILALEAMKGLETYESNVLDDYFCQAVFLVWEMKNRAACLKTIHKMKKLWERKSSRCQSQMAGEGATTVTTPFEPPDAAVRQQGLLNTDFMVDMDINMTSEKCLGEKSNGDRGKDDIGVDGQKETEGQSSKELADPNLFQADSDVLMYKARACLAVWIAWLKHHREDKRFMTELDSFRVDRNLRFLTKVADLAVLCHQVKPAVEALCEARTFAVKFDKTDMVDRVTGTLIYTLVQFGLPLNIPPLPAERRQTAVSGSGDSVGGAHSTTDNTEEEYGNMACEDGESGYNGRLSADDVWSLEQLGFESDCHVLQLSSVAFHYLRTGQASKFLNLRTCILERVERLRSNGPLTPNCTLALCIIHRLTAEFFSSPACQEFRSKTVDGNKDWDAQSDPYPLESGSDSMKYILTVGAFYLGDNFKDAKRGVSPETWRLVNEYLTTLKLQGELYTQVGNMKYARTIMYEGLKVSMSCLLSTWTTIFLSRLTEIAMEYYDLDTGPHLLIMQSAAVILAYRCRRMGITRECLDEDDLCHCVKKSFTQTSMDKVVDCLQKIHAKESSGGRSFGPCTCCLDGDATKLKQNLSLIPQNSQLMDEKNPTRQMLIEFENFGPISYRIEDGHIVLQVKCKEGEKQEKQVVDGLFKTLSDLDVVKVSERIARLMLDSERCDLCYQPEMAEARVRLLLCHGEVCYKEFETKAQALQCFHFAYCGASRPVESSIRERMANKALCEAQLSHLSVTTGSYRMRKGEILLHRVHAQLSHVWPRMSKPEHIDGLHKEAQNFGGEAGSHILEAMAALNRAHSHHLAARRLLYKTPVYYKNGEAITKEEAINDNIEEALGKLMASWMVTLSHHNLSFSPEKLSALGNQFDGVEMASGSFSQYNVGIQELLKSVAKWAFMVNRFLSLLQTASLSNDNVVPTIYNAWKGNSASQQGEKMAGKGVWSPPEQRNVRKVKSTPATSKKSALGNSKKLNFDEEKEISTHNSGSCVLPLVEQLSFLSLEGSTVHDKMTEARPRDTSFVTSCEAGMRMDQNSKLKNISRVRRKCIGACMKQEMKAIKRSSSSSSTADGAESPIYFLGELMERIEEGAKSKEKIGEDNSFGNRSAPLCSRGERKKLGADIKTGDLKSVQKKTGVALKNDDTFKRKPGRPSRYRGRQQVGENKENAEGLLSTLAELSRNAGEEVDSGLANVVKGKASVLERSLARPRRVLRKDKASPECSRYVNKSLDDECLTTPDVGCMTKDVFDRLALSPDFDSSPGLSNHGRVRSYLSCAQPVLSEPVTNSLPDASCSSFSPSLSSQLEQSSELFYSFTGDDCRNGQPDSSVGLLSPIEIPRGRPQRTKRATQKISSGQVGEDEQSVRTPSPLSKSNKEEGEKENVIQCTPEREIGKSPFPLLTPKTKAKSKLSLKKSKDQPSQTVTKRRALKSREDSDNILSNETGENATSKLSTSAKARTMGTSQKKAAQHKEGGKKSEPENKVPEVEEEAVKRKISRKPRRGVTRGKTACTGSRGEDSLTSLKGKNIDTTGGDLMKSPCKRHSEDHNESLGVVSDKSPRKESTPQTIESAIAQKNLERIKEQSNPEYSQTKDGHLSTKQRVIKPFSLTVKHGSGDALSPKGKDEALKKELDEIEDESLVVENDSEMKNGAASKSDTKKDSEETVGCIYSEDTPSLAGTHASAPAAATSSDRAPPSALEARIESVFAAASTEPDPEPMCDCENCLCYDSPLDVLKKLFPTIENFELNPDSHKTNERLLEKAMLLTHHFPPSFLYGQLCRAMAMLIWEEALFTGSHSQSNHTHIAAYLTSSMNLTFQHMLTKNLRAKLRKTQKESSKRDHVRIGSTGSGPREMETEAEPGSDEEWVGDDQEKNRMATALDKIVFGKKTTETFKSFLKDLPPDYTVVQLSVVDLDPLKPEDSGGQVFVTRFTSDLSPVTVGIPLTRMKLFRSALNMFDNFVVMGEYQSCDEYWSKRYKSDANLRTVIDFLQLCFLGSHSWLMNGRVLELLENDTLRNSINEAAHKTVKYVAYMLDGYQLDHSIVKALLDCLLFASETEIKELLNCIWPPPIACAVTDCFQHFQMEMLSCNRSLYSKFNREASSSEVKSGLLRGPVVLILDKALARLPWESMNELMDQTVTRVPSLASLKVLLEMHSDKVSDPTNNGVDKNDAVAVVDPEQNLQSSVEFLIPQIKLLRGWTCLCQKPPTVSDLKAILTEHSLYLYCGHGWGRQFVGGEDLQMFRGKAAAIIMGCYSNKLEYRPRVDSDGAPLYFLLAGCPAVMGNLWLVTDRDIDRLTMSMVNQWFSSSEPSSLSRSLARARSACKMMALNGFAPVIYGLPLQMVNKTAAPLSQKK</sequence>
<feature type="compositionally biased region" description="Basic residues" evidence="5">
    <location>
        <begin position="2083"/>
        <end position="2092"/>
    </location>
</feature>
<evidence type="ECO:0000313" key="7">
    <source>
        <dbReference type="EMBL" id="KAK3756495.1"/>
    </source>
</evidence>
<dbReference type="GO" id="GO:0005737">
    <property type="term" value="C:cytoplasm"/>
    <property type="evidence" value="ECO:0007669"/>
    <property type="project" value="TreeGrafter"/>
</dbReference>
<feature type="region of interest" description="Disordered" evidence="5">
    <location>
        <begin position="1823"/>
        <end position="1848"/>
    </location>
</feature>
<dbReference type="GO" id="GO:0005813">
    <property type="term" value="C:centrosome"/>
    <property type="evidence" value="ECO:0007669"/>
    <property type="project" value="TreeGrafter"/>
</dbReference>
<dbReference type="InterPro" id="IPR005314">
    <property type="entry name" value="Peptidase_C50"/>
</dbReference>
<feature type="compositionally biased region" description="Basic and acidic residues" evidence="5">
    <location>
        <begin position="2148"/>
        <end position="2171"/>
    </location>
</feature>
<comment type="catalytic activity">
    <reaction evidence="1">
        <text>All bonds known to be hydrolyzed by this endopeptidase have arginine in P1 and an acidic residue in P4. P6 is often occupied by an acidic residue or by a hydroxy-amino-acid residue, the phosphorylation of which enhances cleavage.</text>
        <dbReference type="EC" id="3.4.22.49"/>
    </reaction>
</comment>
<dbReference type="Proteomes" id="UP001283361">
    <property type="component" value="Unassembled WGS sequence"/>
</dbReference>
<accession>A0AAE1D4H8</accession>
<dbReference type="GO" id="GO:0005634">
    <property type="term" value="C:nucleus"/>
    <property type="evidence" value="ECO:0007669"/>
    <property type="project" value="InterPro"/>
</dbReference>
<name>A0AAE1D4H8_9GAST</name>
<feature type="region of interest" description="Disordered" evidence="5">
    <location>
        <begin position="1617"/>
        <end position="1649"/>
    </location>
</feature>
<feature type="domain" description="Peptidase C50" evidence="6">
    <location>
        <begin position="2845"/>
        <end position="2940"/>
    </location>
</feature>
<feature type="compositionally biased region" description="Basic and acidic residues" evidence="5">
    <location>
        <begin position="2052"/>
        <end position="2072"/>
    </location>
</feature>
<dbReference type="PANTHER" id="PTHR12792:SF0">
    <property type="entry name" value="SEPARIN"/>
    <property type="match status" value="1"/>
</dbReference>
<feature type="region of interest" description="Disordered" evidence="5">
    <location>
        <begin position="939"/>
        <end position="961"/>
    </location>
</feature>
<feature type="region of interest" description="Disordered" evidence="5">
    <location>
        <begin position="2506"/>
        <end position="2545"/>
    </location>
</feature>
<feature type="compositionally biased region" description="Low complexity" evidence="5">
    <location>
        <begin position="940"/>
        <end position="953"/>
    </location>
</feature>
<feature type="compositionally biased region" description="Polar residues" evidence="5">
    <location>
        <begin position="2197"/>
        <end position="2208"/>
    </location>
</feature>
<keyword evidence="4" id="KW-0159">Chromosome partition</keyword>
<dbReference type="GO" id="GO:0006508">
    <property type="term" value="P:proteolysis"/>
    <property type="evidence" value="ECO:0007669"/>
    <property type="project" value="InterPro"/>
</dbReference>
<feature type="compositionally biased region" description="Basic and acidic residues" evidence="5">
    <location>
        <begin position="790"/>
        <end position="813"/>
    </location>
</feature>
<keyword evidence="8" id="KW-1185">Reference proteome</keyword>
<proteinExistence type="predicted"/>
<dbReference type="GO" id="GO:0072686">
    <property type="term" value="C:mitotic spindle"/>
    <property type="evidence" value="ECO:0007669"/>
    <property type="project" value="TreeGrafter"/>
</dbReference>
<comment type="caution">
    <text evidence="7">The sequence shown here is derived from an EMBL/GenBank/DDBJ whole genome shotgun (WGS) entry which is preliminary data.</text>
</comment>
<feature type="compositionally biased region" description="Polar residues" evidence="5">
    <location>
        <begin position="1640"/>
        <end position="1649"/>
    </location>
</feature>
<dbReference type="GO" id="GO:0004197">
    <property type="term" value="F:cysteine-type endopeptidase activity"/>
    <property type="evidence" value="ECO:0007669"/>
    <property type="project" value="InterPro"/>
</dbReference>
<evidence type="ECO:0000259" key="6">
    <source>
        <dbReference type="PROSITE" id="PS51700"/>
    </source>
</evidence>
<feature type="compositionally biased region" description="Polar residues" evidence="5">
    <location>
        <begin position="2116"/>
        <end position="2145"/>
    </location>
</feature>
<feature type="compositionally biased region" description="Basic and acidic residues" evidence="5">
    <location>
        <begin position="2508"/>
        <end position="2519"/>
    </location>
</feature>
<reference evidence="7" key="1">
    <citation type="journal article" date="2023" name="G3 (Bethesda)">
        <title>A reference genome for the long-term kleptoplast-retaining sea slug Elysia crispata morphotype clarki.</title>
        <authorList>
            <person name="Eastman K.E."/>
            <person name="Pendleton A.L."/>
            <person name="Shaikh M.A."/>
            <person name="Suttiyut T."/>
            <person name="Ogas R."/>
            <person name="Tomko P."/>
            <person name="Gavelis G."/>
            <person name="Widhalm J.R."/>
            <person name="Wisecaver J.H."/>
        </authorList>
    </citation>
    <scope>NUCLEOTIDE SEQUENCE</scope>
    <source>
        <strain evidence="7">ECLA1</strain>
    </source>
</reference>
<evidence type="ECO:0000256" key="2">
    <source>
        <dbReference type="ARBA" id="ARBA00012489"/>
    </source>
</evidence>
<dbReference type="GO" id="GO:0051307">
    <property type="term" value="P:meiotic chromosome separation"/>
    <property type="evidence" value="ECO:0007669"/>
    <property type="project" value="TreeGrafter"/>
</dbReference>
<feature type="compositionally biased region" description="Acidic residues" evidence="5">
    <location>
        <begin position="2532"/>
        <end position="2545"/>
    </location>
</feature>
<dbReference type="InterPro" id="IPR030397">
    <property type="entry name" value="SEPARIN_core_dom"/>
</dbReference>
<dbReference type="EMBL" id="JAWDGP010005499">
    <property type="protein sequence ID" value="KAK3756495.1"/>
    <property type="molecule type" value="Genomic_DNA"/>
</dbReference>
<gene>
    <name evidence="7" type="ORF">RRG08_061556</name>
</gene>
<protein>
    <recommendedName>
        <fullName evidence="2">separase</fullName>
        <ecNumber evidence="2">3.4.22.49</ecNumber>
    </recommendedName>
</protein>
<evidence type="ECO:0000256" key="3">
    <source>
        <dbReference type="ARBA" id="ARBA00022801"/>
    </source>
</evidence>
<evidence type="ECO:0000256" key="5">
    <source>
        <dbReference type="SAM" id="MobiDB-lite"/>
    </source>
</evidence>
<feature type="compositionally biased region" description="Basic residues" evidence="5">
    <location>
        <begin position="2172"/>
        <end position="2183"/>
    </location>
</feature>
<keyword evidence="3" id="KW-0378">Hydrolase</keyword>
<evidence type="ECO:0000256" key="4">
    <source>
        <dbReference type="ARBA" id="ARBA00022829"/>
    </source>
</evidence>
<feature type="region of interest" description="Disordered" evidence="5">
    <location>
        <begin position="2003"/>
        <end position="2372"/>
    </location>
</feature>
<feature type="compositionally biased region" description="Basic residues" evidence="5">
    <location>
        <begin position="1828"/>
        <end position="1838"/>
    </location>
</feature>
<evidence type="ECO:0000256" key="1">
    <source>
        <dbReference type="ARBA" id="ARBA00000451"/>
    </source>
</evidence>
<dbReference type="EC" id="3.4.22.49" evidence="2"/>
<feature type="compositionally biased region" description="Basic and acidic residues" evidence="5">
    <location>
        <begin position="2299"/>
        <end position="2309"/>
    </location>
</feature>
<feature type="region of interest" description="Disordered" evidence="5">
    <location>
        <begin position="790"/>
        <end position="820"/>
    </location>
</feature>
<organism evidence="7 8">
    <name type="scientific">Elysia crispata</name>
    <name type="common">lettuce slug</name>
    <dbReference type="NCBI Taxonomy" id="231223"/>
    <lineage>
        <taxon>Eukaryota</taxon>
        <taxon>Metazoa</taxon>
        <taxon>Spiralia</taxon>
        <taxon>Lophotrochozoa</taxon>
        <taxon>Mollusca</taxon>
        <taxon>Gastropoda</taxon>
        <taxon>Heterobranchia</taxon>
        <taxon>Euthyneura</taxon>
        <taxon>Panpulmonata</taxon>
        <taxon>Sacoglossa</taxon>
        <taxon>Placobranchoidea</taxon>
        <taxon>Plakobranchidae</taxon>
        <taxon>Elysia</taxon>
    </lineage>
</organism>
<evidence type="ECO:0000313" key="8">
    <source>
        <dbReference type="Proteomes" id="UP001283361"/>
    </source>
</evidence>
<dbReference type="Pfam" id="PF03568">
    <property type="entry name" value="Separin_C"/>
    <property type="match status" value="1"/>
</dbReference>
<feature type="compositionally biased region" description="Basic and acidic residues" evidence="5">
    <location>
        <begin position="2254"/>
        <end position="2274"/>
    </location>
</feature>
<feature type="compositionally biased region" description="Low complexity" evidence="5">
    <location>
        <begin position="2359"/>
        <end position="2372"/>
    </location>
</feature>